<evidence type="ECO:0000256" key="6">
    <source>
        <dbReference type="ARBA" id="ARBA00017157"/>
    </source>
</evidence>
<dbReference type="Pfam" id="PF22999">
    <property type="entry name" value="LTN1_E3_ligase_6th"/>
    <property type="match status" value="1"/>
</dbReference>
<dbReference type="Pfam" id="PF13639">
    <property type="entry name" value="zf-RING_2"/>
    <property type="match status" value="1"/>
</dbReference>
<dbReference type="InterPro" id="IPR054476">
    <property type="entry name" value="Ltn1_N"/>
</dbReference>
<evidence type="ECO:0000256" key="11">
    <source>
        <dbReference type="ARBA" id="ARBA00022771"/>
    </source>
</evidence>
<dbReference type="GO" id="GO:0008270">
    <property type="term" value="F:zinc ion binding"/>
    <property type="evidence" value="ECO:0007669"/>
    <property type="project" value="UniProtKB-KW"/>
</dbReference>
<comment type="caution">
    <text evidence="18">The sequence shown here is derived from an EMBL/GenBank/DDBJ whole genome shotgun (WGS) entry which is preliminary data.</text>
</comment>
<dbReference type="EMBL" id="JAACFV010000098">
    <property type="protein sequence ID" value="KAF7505909.1"/>
    <property type="molecule type" value="Genomic_DNA"/>
</dbReference>
<protein>
    <recommendedName>
        <fullName evidence="6 16">E3 ubiquitin-protein ligase listerin</fullName>
        <ecNumber evidence="5 16">2.3.2.27</ecNumber>
    </recommendedName>
    <alternativeName>
        <fullName evidence="16">RING-type E3 ubiquitin transferase listerin</fullName>
    </alternativeName>
</protein>
<dbReference type="SUPFAM" id="SSF57850">
    <property type="entry name" value="RING/U-box"/>
    <property type="match status" value="1"/>
</dbReference>
<sequence>MNKKFKSQASSARAASSTFGGSSLGFGNPASAFQTSASPLSYVTEVPDLSAISDPSIVVAFKNLTKKDSVTKAKALEDLQELTSSNAETGPEPAVLEAWINIYPRTSIDNARRVRQLAHSLQGSLTVSSGKRIASQLPKVIGAWLSGTFDSDKSVSRAALESLEVAFSSEEKRRAVWRLYQGSLLEYVGDAILRHSPETLSDERNTSPDDAEAKHVRVVSTALHVLDRLLQIDGGDKALSSNETLQSIINANKTCELASHNDASIRRAVYKLYADAIGQRIELDWKQVSSCFLAKALHVSQTNSSAQYIDALLAITRARPSVWTTEYASKTAVARRLYQYIKQGSQRGPELWWLHLRQLIKIIPAQAWGAVAADSKVRLSYEAANQLLNALHEAVVNTDEPRQNSAAAWATYADISFWILGTPDVIEEQERLVQSFLFPVIERYLIAASDLSQWTTPAAISLSLCSSLMLKLEQTFPSTQTAAFYQSMVGRLIETMKTSQPESSKTFKASQDDVIQKTRRFVDLQIAIQTNRTSKEESEGMHHEPRTLALSSTFIQGNIEILREAVKLLRDRNGKPYGAAGAVYLILDKIPGITDEIKISSTPDLLSDLLDQQAPRLLDSPSAELLISILLKCRHMTGFKNSFDAILEQILQNEALRSSRAYRILLRGITNDDLIHHRDLEQALVQDLNTALAGDDSRWSVVYEILTNPHLNQPLLPPNGSSTPPIQSRVLEDMLSGLSLDEKEGNALKGFDILLNRNASLRPLLAAHLNLGSLLIRLLLISDSSNEENADKATRLASLVKNMFAEQSEIGRGASAIEIFSRQLDGAGEALSISSLVEIAGEALQDAEKSNTPTVASALFPTAASWQKALTPFLQLQPPLAISLIAPLQGCAFLVNRERRRSSGGLPRDLEGFSVALRLIILVTRLLEQVSPEQLTDDQVEALYLYYPQALQLANDKLSMESANALWIDSTEEVLHEMTDIVAKGQKLIQSWLLDEKSDDTSGTKPTLISCWLSQLSNIHGTSAQSFNLARTFTSVMIEAADLRGASRYIASWEASLRAIRASPDMMKSAALLTVSRETLATIALGRRLCNEFVADATEIDFDDPNTNNAIRRLVLLNLLTKGEDDLIGNIPSQRLIFLAKHLISVGSFNQAPTGLQSEILLALTAILPPIKDLYGDFWRGVVTLVAQYLDSIKDASEVVPLHAALRLHACLLSLTGGDSNEDLEEELSKVKPSIDASLLEILTHFDETPSGANQPLEITTALLARQVQNLQFDGQEQIADLYPLLSSEDRSVQGAAYGILHRSLPSIQQQVSIEAALSKTATHLPDELLSLLLDAPSMDHFNNSLYSTDSVWTNIRRYLMSWKVVFDHFSKASHIVQETYVVDIKDYGHLEYLLKFTCDMLRIASGKPMDASKYNITDFTLDAESSLERECQWLTIHLYYLSLLHLPSLTKTWWIEQKNHIKTPLESYTQKHISPLIISASLATVSEWHHTTTQDNADDERPLSLKINARASEAIASIPIDAESPPISLCISLPASYPFAPALVSSRSRVAVSEQKWQAWLRTIQGVIMFSNGSLIDGLLAFRKNVQGALKGQSECAICYSVIGSDMKTPDKKCATCKNCFHSACLYRWFRSSNSSSCPLCRNAFHYA</sequence>
<dbReference type="SUPFAM" id="SSF48371">
    <property type="entry name" value="ARM repeat"/>
    <property type="match status" value="1"/>
</dbReference>
<dbReference type="Gene3D" id="1.25.10.10">
    <property type="entry name" value="Leucine-rich Repeat Variant"/>
    <property type="match status" value="1"/>
</dbReference>
<keyword evidence="8 16" id="KW-0808">Transferase</keyword>
<keyword evidence="11 15" id="KW-0863">Zinc-finger</keyword>
<keyword evidence="10" id="KW-0677">Repeat</keyword>
<dbReference type="InterPro" id="IPR039804">
    <property type="entry name" value="RING-CH-C4HC3_LTN1"/>
</dbReference>
<comment type="function">
    <text evidence="16">E3 ubiquitin-protein ligase. Component of the ribosome quality control complex (RQC), a ribosome-associated complex that mediates ubiquitination and extraction of incompletely synthesized nascent chains for proteasomal degradation.</text>
</comment>
<evidence type="ECO:0000259" key="17">
    <source>
        <dbReference type="PROSITE" id="PS50089"/>
    </source>
</evidence>
<dbReference type="SMART" id="SM01197">
    <property type="entry name" value="FANCL_C"/>
    <property type="match status" value="1"/>
</dbReference>
<dbReference type="Proteomes" id="UP000606974">
    <property type="component" value="Unassembled WGS sequence"/>
</dbReference>
<evidence type="ECO:0000256" key="5">
    <source>
        <dbReference type="ARBA" id="ARBA00012483"/>
    </source>
</evidence>
<dbReference type="GO" id="GO:1990112">
    <property type="term" value="C:RQC complex"/>
    <property type="evidence" value="ECO:0007669"/>
    <property type="project" value="UniProtKB-UniRule"/>
</dbReference>
<reference evidence="18" key="1">
    <citation type="submission" date="2020-02" db="EMBL/GenBank/DDBJ databases">
        <authorList>
            <person name="Palmer J.M."/>
        </authorList>
    </citation>
    <scope>NUCLEOTIDE SEQUENCE</scope>
    <source>
        <strain evidence="18">EPUS1.4</strain>
        <tissue evidence="18">Thallus</tissue>
    </source>
</reference>
<evidence type="ECO:0000256" key="9">
    <source>
        <dbReference type="ARBA" id="ARBA00022723"/>
    </source>
</evidence>
<comment type="subcellular location">
    <subcellularLocation>
        <location evidence="2">Cytoplasm</location>
        <location evidence="2">Cytosol</location>
    </subcellularLocation>
</comment>
<accession>A0A8H7AED9</accession>
<comment type="subunit">
    <text evidence="16">Component of the ribosome quality control complex (RQC).</text>
</comment>
<evidence type="ECO:0000256" key="8">
    <source>
        <dbReference type="ARBA" id="ARBA00022679"/>
    </source>
</evidence>
<comment type="similarity">
    <text evidence="4 16">Belongs to the LTN1 family.</text>
</comment>
<dbReference type="OrthoDB" id="6108at2759"/>
<dbReference type="InterPro" id="IPR011989">
    <property type="entry name" value="ARM-like"/>
</dbReference>
<dbReference type="PANTHER" id="PTHR12389:SF0">
    <property type="entry name" value="E3 UBIQUITIN-PROTEIN LIGASE LISTERIN"/>
    <property type="match status" value="1"/>
</dbReference>
<dbReference type="GO" id="GO:0072344">
    <property type="term" value="P:rescue of stalled ribosome"/>
    <property type="evidence" value="ECO:0007669"/>
    <property type="project" value="UniProtKB-UniRule"/>
</dbReference>
<feature type="domain" description="RING-type" evidence="17">
    <location>
        <begin position="1597"/>
        <end position="1643"/>
    </location>
</feature>
<evidence type="ECO:0000256" key="4">
    <source>
        <dbReference type="ARBA" id="ARBA00007997"/>
    </source>
</evidence>
<organism evidence="18 19">
    <name type="scientific">Endocarpon pusillum</name>
    <dbReference type="NCBI Taxonomy" id="364733"/>
    <lineage>
        <taxon>Eukaryota</taxon>
        <taxon>Fungi</taxon>
        <taxon>Dikarya</taxon>
        <taxon>Ascomycota</taxon>
        <taxon>Pezizomycotina</taxon>
        <taxon>Eurotiomycetes</taxon>
        <taxon>Chaetothyriomycetidae</taxon>
        <taxon>Verrucariales</taxon>
        <taxon>Verrucariaceae</taxon>
        <taxon>Endocarpon</taxon>
    </lineage>
</organism>
<keyword evidence="9 16" id="KW-0479">Metal-binding</keyword>
<dbReference type="InterPro" id="IPR013083">
    <property type="entry name" value="Znf_RING/FYVE/PHD"/>
</dbReference>
<dbReference type="CDD" id="cd16491">
    <property type="entry name" value="RING-CH-C4HC3_LTN1"/>
    <property type="match status" value="1"/>
</dbReference>
<dbReference type="FunFam" id="3.30.40.10:FF:000038">
    <property type="entry name" value="E3 ubiquitin-protein ligase listerin"/>
    <property type="match status" value="1"/>
</dbReference>
<comment type="function">
    <text evidence="14">E3 ubiquitin-protein ligase component of the ribosome quality control complex (RQC), a ribosome-associated complex that mediates ubiquitination and extraction of incompletely synthesized nascent chains for proteasomal degradation. Mediates ubiquitination of proteins derived from mRNAs lacking stop codons (non-stop proteins) and other translation arrest products induced by poly-lysine sequences and tandem rare codons. Ubiquitination leads to CDC48 recruitment for extraction and degradation of the incomplete translation product. May indirectly play a role in chromatin function and transcription.</text>
</comment>
<keyword evidence="13 16" id="KW-0862">Zinc</keyword>
<evidence type="ECO:0000256" key="7">
    <source>
        <dbReference type="ARBA" id="ARBA00022490"/>
    </source>
</evidence>
<dbReference type="SMART" id="SM00744">
    <property type="entry name" value="RINGv"/>
    <property type="match status" value="1"/>
</dbReference>
<evidence type="ECO:0000256" key="2">
    <source>
        <dbReference type="ARBA" id="ARBA00004514"/>
    </source>
</evidence>
<dbReference type="GO" id="GO:1990116">
    <property type="term" value="P:ribosome-associated ubiquitin-dependent protein catabolic process"/>
    <property type="evidence" value="ECO:0007669"/>
    <property type="project" value="UniProtKB-UniRule"/>
</dbReference>
<comment type="catalytic activity">
    <reaction evidence="1 16">
        <text>S-ubiquitinyl-[E2 ubiquitin-conjugating enzyme]-L-cysteine + [acceptor protein]-L-lysine = [E2 ubiquitin-conjugating enzyme]-L-cysteine + N(6)-ubiquitinyl-[acceptor protein]-L-lysine.</text>
        <dbReference type="EC" id="2.3.2.27"/>
    </reaction>
</comment>
<dbReference type="Pfam" id="PF22958">
    <property type="entry name" value="Ltn1_1st"/>
    <property type="match status" value="1"/>
</dbReference>
<evidence type="ECO:0000313" key="19">
    <source>
        <dbReference type="Proteomes" id="UP000606974"/>
    </source>
</evidence>
<dbReference type="InterPro" id="IPR001841">
    <property type="entry name" value="Znf_RING"/>
</dbReference>
<dbReference type="GO" id="GO:0061630">
    <property type="term" value="F:ubiquitin protein ligase activity"/>
    <property type="evidence" value="ECO:0007669"/>
    <property type="project" value="UniProtKB-UniRule"/>
</dbReference>
<dbReference type="InterPro" id="IPR039795">
    <property type="entry name" value="LTN1/Rkr1"/>
</dbReference>
<keyword evidence="7" id="KW-0963">Cytoplasm</keyword>
<dbReference type="Gene3D" id="3.30.40.10">
    <property type="entry name" value="Zinc/RING finger domain, C3HC4 (zinc finger)"/>
    <property type="match status" value="1"/>
</dbReference>
<keyword evidence="19" id="KW-1185">Reference proteome</keyword>
<evidence type="ECO:0000256" key="15">
    <source>
        <dbReference type="PROSITE-ProRule" id="PRU00175"/>
    </source>
</evidence>
<dbReference type="InterPro" id="IPR054477">
    <property type="entry name" value="LTN1_E3_ligase_6th"/>
</dbReference>
<dbReference type="EC" id="2.3.2.27" evidence="5 16"/>
<evidence type="ECO:0000256" key="10">
    <source>
        <dbReference type="ARBA" id="ARBA00022737"/>
    </source>
</evidence>
<dbReference type="PANTHER" id="PTHR12389">
    <property type="entry name" value="ZINC FINGER PROTEIN 294"/>
    <property type="match status" value="1"/>
</dbReference>
<keyword evidence="12 16" id="KW-0833">Ubl conjugation pathway</keyword>
<dbReference type="InterPro" id="IPR011016">
    <property type="entry name" value="Znf_RING-CH"/>
</dbReference>
<gene>
    <name evidence="18" type="ORF">GJ744_012444</name>
</gene>
<dbReference type="InterPro" id="IPR054478">
    <property type="entry name" value="LTN1_UBC"/>
</dbReference>
<evidence type="ECO:0000256" key="16">
    <source>
        <dbReference type="RuleBase" id="RU367090"/>
    </source>
</evidence>
<dbReference type="GO" id="GO:0043023">
    <property type="term" value="F:ribosomal large subunit binding"/>
    <property type="evidence" value="ECO:0007669"/>
    <property type="project" value="TreeGrafter"/>
</dbReference>
<evidence type="ECO:0000256" key="1">
    <source>
        <dbReference type="ARBA" id="ARBA00000900"/>
    </source>
</evidence>
<evidence type="ECO:0000256" key="12">
    <source>
        <dbReference type="ARBA" id="ARBA00022786"/>
    </source>
</evidence>
<dbReference type="UniPathway" id="UPA00143"/>
<evidence type="ECO:0000256" key="13">
    <source>
        <dbReference type="ARBA" id="ARBA00022833"/>
    </source>
</evidence>
<name>A0A8H7AED9_9EURO</name>
<proteinExistence type="inferred from homology"/>
<dbReference type="GO" id="GO:0016567">
    <property type="term" value="P:protein ubiquitination"/>
    <property type="evidence" value="ECO:0007669"/>
    <property type="project" value="UniProtKB-UniPathway"/>
</dbReference>
<comment type="pathway">
    <text evidence="3 16">Protein modification; protein ubiquitination.</text>
</comment>
<evidence type="ECO:0000256" key="14">
    <source>
        <dbReference type="ARBA" id="ARBA00055150"/>
    </source>
</evidence>
<dbReference type="InterPro" id="IPR016024">
    <property type="entry name" value="ARM-type_fold"/>
</dbReference>
<evidence type="ECO:0000256" key="3">
    <source>
        <dbReference type="ARBA" id="ARBA00004906"/>
    </source>
</evidence>
<dbReference type="Pfam" id="PF23009">
    <property type="entry name" value="UBC_like"/>
    <property type="match status" value="1"/>
</dbReference>
<dbReference type="GO" id="GO:0005829">
    <property type="term" value="C:cytosol"/>
    <property type="evidence" value="ECO:0007669"/>
    <property type="project" value="UniProtKB-SubCell"/>
</dbReference>
<evidence type="ECO:0000313" key="18">
    <source>
        <dbReference type="EMBL" id="KAF7505909.1"/>
    </source>
</evidence>
<dbReference type="PROSITE" id="PS50089">
    <property type="entry name" value="ZF_RING_2"/>
    <property type="match status" value="1"/>
</dbReference>